<dbReference type="SUPFAM" id="SSF51735">
    <property type="entry name" value="NAD(P)-binding Rossmann-fold domains"/>
    <property type="match status" value="1"/>
</dbReference>
<sequence length="303" mass="32228">MANGELSIIVTGAGSGFGALTVKALASKGHKVYAGLLESPDTSSKYQELEQYAKEQSVHVQGVQLDITNDACIKAAVETVIDQDGKIDVVVHNAGHMNWGPTESFSAEQFHKILEVNCVGCHRLNKAVLPFMRQANQGLLVWVSSGSVYGANAPFLGPYFAAKAAMDSLAQTYQVELNPFGIETSIIIPGIFTRGTNHFETAMHPADATLAKDLLSPPSTLAGWDKIAAEASANATSPDADPQAVADAIVQVVGKELGSRPFRTYVEFDNGQTHISAGAHDSVREAYLTQFGIQGLLKAAKRS</sequence>
<accession>A0A438NJV6</accession>
<dbReference type="Gene3D" id="3.40.50.720">
    <property type="entry name" value="NAD(P)-binding Rossmann-like Domain"/>
    <property type="match status" value="1"/>
</dbReference>
<protein>
    <submittedName>
        <fullName evidence="1">Uncharacterized protein</fullName>
    </submittedName>
</protein>
<evidence type="ECO:0000313" key="1">
    <source>
        <dbReference type="EMBL" id="RVX76017.1"/>
    </source>
</evidence>
<dbReference type="AlphaFoldDB" id="A0A438NJV6"/>
<dbReference type="Proteomes" id="UP000288859">
    <property type="component" value="Unassembled WGS sequence"/>
</dbReference>
<dbReference type="PANTHER" id="PTHR43976:SF9">
    <property type="entry name" value="OXIDOREDUCTASE"/>
    <property type="match status" value="1"/>
</dbReference>
<proteinExistence type="predicted"/>
<dbReference type="PRINTS" id="PR00081">
    <property type="entry name" value="GDHRDH"/>
</dbReference>
<comment type="caution">
    <text evidence="1">The sequence shown here is derived from an EMBL/GenBank/DDBJ whole genome shotgun (WGS) entry which is preliminary data.</text>
</comment>
<dbReference type="InterPro" id="IPR002347">
    <property type="entry name" value="SDR_fam"/>
</dbReference>
<dbReference type="Pfam" id="PF00106">
    <property type="entry name" value="adh_short"/>
    <property type="match status" value="1"/>
</dbReference>
<reference evidence="1 2" key="1">
    <citation type="submission" date="2017-03" db="EMBL/GenBank/DDBJ databases">
        <title>Genomes of endolithic fungi from Antarctica.</title>
        <authorList>
            <person name="Coleine C."/>
            <person name="Masonjones S."/>
            <person name="Stajich J.E."/>
        </authorList>
    </citation>
    <scope>NUCLEOTIDE SEQUENCE [LARGE SCALE GENOMIC DNA]</scope>
    <source>
        <strain evidence="1 2">CCFEE 6314</strain>
    </source>
</reference>
<dbReference type="OrthoDB" id="1274115at2759"/>
<gene>
    <name evidence="1" type="ORF">B0A52_00374</name>
</gene>
<evidence type="ECO:0000313" key="2">
    <source>
        <dbReference type="Proteomes" id="UP000288859"/>
    </source>
</evidence>
<dbReference type="PANTHER" id="PTHR43976">
    <property type="entry name" value="SHORT CHAIN DEHYDROGENASE"/>
    <property type="match status" value="1"/>
</dbReference>
<dbReference type="InterPro" id="IPR036291">
    <property type="entry name" value="NAD(P)-bd_dom_sf"/>
</dbReference>
<dbReference type="CDD" id="cd05374">
    <property type="entry name" value="17beta-HSD-like_SDR_c"/>
    <property type="match status" value="1"/>
</dbReference>
<name>A0A438NJV6_EXOME</name>
<dbReference type="EMBL" id="NAJM01000001">
    <property type="protein sequence ID" value="RVX76017.1"/>
    <property type="molecule type" value="Genomic_DNA"/>
</dbReference>
<dbReference type="InterPro" id="IPR051911">
    <property type="entry name" value="SDR_oxidoreductase"/>
</dbReference>
<organism evidence="1 2">
    <name type="scientific">Exophiala mesophila</name>
    <name type="common">Black yeast-like fungus</name>
    <dbReference type="NCBI Taxonomy" id="212818"/>
    <lineage>
        <taxon>Eukaryota</taxon>
        <taxon>Fungi</taxon>
        <taxon>Dikarya</taxon>
        <taxon>Ascomycota</taxon>
        <taxon>Pezizomycotina</taxon>
        <taxon>Eurotiomycetes</taxon>
        <taxon>Chaetothyriomycetidae</taxon>
        <taxon>Chaetothyriales</taxon>
        <taxon>Herpotrichiellaceae</taxon>
        <taxon>Exophiala</taxon>
    </lineage>
</organism>